<organism evidence="3 4">
    <name type="scientific">Lysinibacillus piscis</name>
    <dbReference type="NCBI Taxonomy" id="2518931"/>
    <lineage>
        <taxon>Bacteria</taxon>
        <taxon>Bacillati</taxon>
        <taxon>Bacillota</taxon>
        <taxon>Bacilli</taxon>
        <taxon>Bacillales</taxon>
        <taxon>Bacillaceae</taxon>
        <taxon>Lysinibacillus</taxon>
    </lineage>
</organism>
<dbReference type="SUPFAM" id="SSF51735">
    <property type="entry name" value="NAD(P)-binding Rossmann-fold domains"/>
    <property type="match status" value="1"/>
</dbReference>
<dbReference type="InterPro" id="IPR002347">
    <property type="entry name" value="SDR_fam"/>
</dbReference>
<reference evidence="3" key="1">
    <citation type="submission" date="2022-08" db="EMBL/GenBank/DDBJ databases">
        <title>Draft genome sequence of Lysinibacillus sp. strain KH24.</title>
        <authorList>
            <person name="Kanbe H."/>
            <person name="Itoh H."/>
        </authorList>
    </citation>
    <scope>NUCLEOTIDE SEQUENCE</scope>
    <source>
        <strain evidence="3">KH24</strain>
    </source>
</reference>
<dbReference type="PANTHER" id="PTHR42760:SF133">
    <property type="entry name" value="3-OXOACYL-[ACYL-CARRIER-PROTEIN] REDUCTASE"/>
    <property type="match status" value="1"/>
</dbReference>
<comment type="caution">
    <text evidence="3">The sequence shown here is derived from an EMBL/GenBank/DDBJ whole genome shotgun (WGS) entry which is preliminary data.</text>
</comment>
<proteinExistence type="inferred from homology"/>
<dbReference type="Proteomes" id="UP001065593">
    <property type="component" value="Unassembled WGS sequence"/>
</dbReference>
<dbReference type="EMBL" id="BRZA01000001">
    <property type="protein sequence ID" value="GLC87147.1"/>
    <property type="molecule type" value="Genomic_DNA"/>
</dbReference>
<evidence type="ECO:0000256" key="1">
    <source>
        <dbReference type="ARBA" id="ARBA00006484"/>
    </source>
</evidence>
<comment type="similarity">
    <text evidence="1">Belongs to the short-chain dehydrogenases/reductases (SDR) family.</text>
</comment>
<dbReference type="PANTHER" id="PTHR42760">
    <property type="entry name" value="SHORT-CHAIN DEHYDROGENASES/REDUCTASES FAMILY MEMBER"/>
    <property type="match status" value="1"/>
</dbReference>
<evidence type="ECO:0000256" key="2">
    <source>
        <dbReference type="ARBA" id="ARBA00023002"/>
    </source>
</evidence>
<keyword evidence="2" id="KW-0560">Oxidoreductase</keyword>
<keyword evidence="4" id="KW-1185">Reference proteome</keyword>
<name>A0ABQ5NFJ2_9BACI</name>
<dbReference type="InterPro" id="IPR036291">
    <property type="entry name" value="NAD(P)-bd_dom_sf"/>
</dbReference>
<gene>
    <name evidence="3" type="ORF">LYSBPC_02740</name>
</gene>
<dbReference type="Gene3D" id="3.40.50.720">
    <property type="entry name" value="NAD(P)-binding Rossmann-like Domain"/>
    <property type="match status" value="1"/>
</dbReference>
<dbReference type="PRINTS" id="PR00081">
    <property type="entry name" value="GDHRDH"/>
</dbReference>
<accession>A0ABQ5NFJ2</accession>
<sequence length="238" mass="25818">MANVLVIGGAAGIGKQIAEDFAQDGHQTIVADIQPLNDSLMHHCFVDTSSWDSVHEMASYVLQTFGKIDVLVYSAGITKRVALEETSWELWQKTMAINLHGLFYSIRAIAPAMMKQRSGSIVIIGSGSAITGSGGGIQYYTSKGGAFGLMRSLVKELGEHGITINVIAPRVIESQMLDSLYPTEEAKQVVIDQIPIGRTGTPMDISELTRFLASEQATYIHGQILLLDGGRTYWNSPD</sequence>
<protein>
    <submittedName>
        <fullName evidence="3">Short-chain dehydrogenase</fullName>
    </submittedName>
</protein>
<dbReference type="Pfam" id="PF13561">
    <property type="entry name" value="adh_short_C2"/>
    <property type="match status" value="1"/>
</dbReference>
<evidence type="ECO:0000313" key="3">
    <source>
        <dbReference type="EMBL" id="GLC87147.1"/>
    </source>
</evidence>
<dbReference type="PRINTS" id="PR00080">
    <property type="entry name" value="SDRFAMILY"/>
</dbReference>
<evidence type="ECO:0000313" key="4">
    <source>
        <dbReference type="Proteomes" id="UP001065593"/>
    </source>
</evidence>